<dbReference type="FunFam" id="1.10.10.60:FF:000141">
    <property type="entry name" value="TetR family transcriptional regulator"/>
    <property type="match status" value="1"/>
</dbReference>
<dbReference type="InterPro" id="IPR039536">
    <property type="entry name" value="TetR_C_Proteobacteria"/>
</dbReference>
<dbReference type="RefSeq" id="WP_090062639.1">
    <property type="nucleotide sequence ID" value="NZ_FORH01000009.1"/>
</dbReference>
<gene>
    <name evidence="6" type="ORF">SAMN04487991_3870</name>
</gene>
<evidence type="ECO:0000256" key="4">
    <source>
        <dbReference type="PROSITE-ProRule" id="PRU00335"/>
    </source>
</evidence>
<dbReference type="InterPro" id="IPR001647">
    <property type="entry name" value="HTH_TetR"/>
</dbReference>
<evidence type="ECO:0000256" key="1">
    <source>
        <dbReference type="ARBA" id="ARBA00023015"/>
    </source>
</evidence>
<keyword evidence="3" id="KW-0804">Transcription</keyword>
<dbReference type="InterPro" id="IPR009057">
    <property type="entry name" value="Homeodomain-like_sf"/>
</dbReference>
<dbReference type="EMBL" id="FORH01000009">
    <property type="protein sequence ID" value="SFK11543.1"/>
    <property type="molecule type" value="Genomic_DNA"/>
</dbReference>
<dbReference type="InterPro" id="IPR050109">
    <property type="entry name" value="HTH-type_TetR-like_transc_reg"/>
</dbReference>
<evidence type="ECO:0000313" key="7">
    <source>
        <dbReference type="Proteomes" id="UP000199630"/>
    </source>
</evidence>
<evidence type="ECO:0000256" key="2">
    <source>
        <dbReference type="ARBA" id="ARBA00023125"/>
    </source>
</evidence>
<dbReference type="PANTHER" id="PTHR30055">
    <property type="entry name" value="HTH-TYPE TRANSCRIPTIONAL REGULATOR RUTR"/>
    <property type="match status" value="1"/>
</dbReference>
<dbReference type="GO" id="GO:0003700">
    <property type="term" value="F:DNA-binding transcription factor activity"/>
    <property type="evidence" value="ECO:0007669"/>
    <property type="project" value="TreeGrafter"/>
</dbReference>
<dbReference type="Gene3D" id="1.10.357.10">
    <property type="entry name" value="Tetracycline Repressor, domain 2"/>
    <property type="match status" value="1"/>
</dbReference>
<dbReference type="InterPro" id="IPR036271">
    <property type="entry name" value="Tet_transcr_reg_TetR-rel_C_sf"/>
</dbReference>
<dbReference type="SUPFAM" id="SSF46689">
    <property type="entry name" value="Homeodomain-like"/>
    <property type="match status" value="1"/>
</dbReference>
<keyword evidence="7" id="KW-1185">Reference proteome</keyword>
<feature type="DNA-binding region" description="H-T-H motif" evidence="4">
    <location>
        <begin position="34"/>
        <end position="53"/>
    </location>
</feature>
<dbReference type="OrthoDB" id="9816431at2"/>
<dbReference type="PANTHER" id="PTHR30055:SF146">
    <property type="entry name" value="HTH-TYPE TRANSCRIPTIONAL DUAL REGULATOR CECR"/>
    <property type="match status" value="1"/>
</dbReference>
<dbReference type="STRING" id="588602.SAMN04487991_3870"/>
<organism evidence="6 7">
    <name type="scientific">Celeribacter neptunius</name>
    <dbReference type="NCBI Taxonomy" id="588602"/>
    <lineage>
        <taxon>Bacteria</taxon>
        <taxon>Pseudomonadati</taxon>
        <taxon>Pseudomonadota</taxon>
        <taxon>Alphaproteobacteria</taxon>
        <taxon>Rhodobacterales</taxon>
        <taxon>Roseobacteraceae</taxon>
        <taxon>Celeribacter</taxon>
    </lineage>
</organism>
<keyword evidence="1" id="KW-0805">Transcription regulation</keyword>
<feature type="domain" description="HTH tetR-type" evidence="5">
    <location>
        <begin position="11"/>
        <end position="71"/>
    </location>
</feature>
<evidence type="ECO:0000256" key="3">
    <source>
        <dbReference type="ARBA" id="ARBA00023163"/>
    </source>
</evidence>
<dbReference type="SUPFAM" id="SSF48498">
    <property type="entry name" value="Tetracyclin repressor-like, C-terminal domain"/>
    <property type="match status" value="1"/>
</dbReference>
<dbReference type="PROSITE" id="PS01081">
    <property type="entry name" value="HTH_TETR_1"/>
    <property type="match status" value="1"/>
</dbReference>
<dbReference type="InterPro" id="IPR023772">
    <property type="entry name" value="DNA-bd_HTH_TetR-type_CS"/>
</dbReference>
<proteinExistence type="predicted"/>
<protein>
    <submittedName>
        <fullName evidence="6">Transcriptional regulator, TetR family</fullName>
    </submittedName>
</protein>
<keyword evidence="2 4" id="KW-0238">DNA-binding</keyword>
<dbReference type="AlphaFoldDB" id="A0A1I3WW53"/>
<dbReference type="GO" id="GO:0000976">
    <property type="term" value="F:transcription cis-regulatory region binding"/>
    <property type="evidence" value="ECO:0007669"/>
    <property type="project" value="TreeGrafter"/>
</dbReference>
<evidence type="ECO:0000313" key="6">
    <source>
        <dbReference type="EMBL" id="SFK11543.1"/>
    </source>
</evidence>
<dbReference type="Pfam" id="PF14246">
    <property type="entry name" value="TetR_C_7"/>
    <property type="match status" value="1"/>
</dbReference>
<accession>A0A1I3WW53</accession>
<sequence length="207" mass="23021">MAQSHPGIKKGRKYDQVLAGARTVFLRDGFEGASVDDIAREANVSKATLYSYFPDKRILFLEIAAVETTRQADAFTEQMDESQPPEILLKSAGRQILDFLLSDFGIAVFRIAVAESARFPEIGHRFYDSGPGLVKTRLSHYLAACVARGDLRIDDIDLAAEQFAELCKVRLIPARVFQAAPGFDDTRKQKIIDSAVEMFLARYGVQT</sequence>
<dbReference type="Pfam" id="PF00440">
    <property type="entry name" value="TetR_N"/>
    <property type="match status" value="1"/>
</dbReference>
<dbReference type="Gene3D" id="1.10.10.60">
    <property type="entry name" value="Homeodomain-like"/>
    <property type="match status" value="1"/>
</dbReference>
<evidence type="ECO:0000259" key="5">
    <source>
        <dbReference type="PROSITE" id="PS50977"/>
    </source>
</evidence>
<dbReference type="PRINTS" id="PR00455">
    <property type="entry name" value="HTHTETR"/>
</dbReference>
<name>A0A1I3WW53_9RHOB</name>
<dbReference type="PROSITE" id="PS50977">
    <property type="entry name" value="HTH_TETR_2"/>
    <property type="match status" value="1"/>
</dbReference>
<reference evidence="7" key="1">
    <citation type="submission" date="2016-10" db="EMBL/GenBank/DDBJ databases">
        <authorList>
            <person name="Varghese N."/>
            <person name="Submissions S."/>
        </authorList>
    </citation>
    <scope>NUCLEOTIDE SEQUENCE [LARGE SCALE GENOMIC DNA]</scope>
    <source>
        <strain evidence="7">DSM 26471</strain>
    </source>
</reference>
<dbReference type="Proteomes" id="UP000199630">
    <property type="component" value="Unassembled WGS sequence"/>
</dbReference>